<reference evidence="3" key="1">
    <citation type="submission" date="2022-02" db="EMBL/GenBank/DDBJ databases">
        <title>Atlantic sturgeon de novo genome assembly.</title>
        <authorList>
            <person name="Stock M."/>
            <person name="Klopp C."/>
            <person name="Guiguen Y."/>
            <person name="Cabau C."/>
            <person name="Parinello H."/>
            <person name="Santidrian Yebra-Pimentel E."/>
            <person name="Kuhl H."/>
            <person name="Dirks R.P."/>
            <person name="Guessner J."/>
            <person name="Wuertz S."/>
            <person name="Du K."/>
            <person name="Schartl M."/>
        </authorList>
    </citation>
    <scope>NUCLEOTIDE SEQUENCE</scope>
    <source>
        <strain evidence="3">STURGEONOMICS-FGT-2020</strain>
        <tissue evidence="3">Whole blood</tissue>
    </source>
</reference>
<dbReference type="GO" id="GO:0035023">
    <property type="term" value="P:regulation of Rho protein signal transduction"/>
    <property type="evidence" value="ECO:0007669"/>
    <property type="project" value="InterPro"/>
</dbReference>
<protein>
    <submittedName>
        <fullName evidence="3">CDC42 small effector protein 1-A</fullName>
    </submittedName>
</protein>
<dbReference type="GO" id="GO:0031267">
    <property type="term" value="F:small GTPase binding"/>
    <property type="evidence" value="ECO:0007669"/>
    <property type="project" value="InterPro"/>
</dbReference>
<feature type="domain" description="CRIB" evidence="2">
    <location>
        <begin position="30"/>
        <end position="43"/>
    </location>
</feature>
<evidence type="ECO:0000313" key="3">
    <source>
        <dbReference type="EMBL" id="KAK1151603.1"/>
    </source>
</evidence>
<evidence type="ECO:0000256" key="1">
    <source>
        <dbReference type="SAM" id="MobiDB-lite"/>
    </source>
</evidence>
<dbReference type="InterPro" id="IPR039056">
    <property type="entry name" value="SPEC"/>
</dbReference>
<keyword evidence="4" id="KW-1185">Reference proteome</keyword>
<gene>
    <name evidence="3" type="primary">cdc42se1-a</name>
    <name evidence="3" type="ORF">AOXY_G32468</name>
</gene>
<evidence type="ECO:0000313" key="4">
    <source>
        <dbReference type="Proteomes" id="UP001230051"/>
    </source>
</evidence>
<dbReference type="PROSITE" id="PS50108">
    <property type="entry name" value="CRIB"/>
    <property type="match status" value="1"/>
</dbReference>
<accession>A0AAD8CL29</accession>
<feature type="region of interest" description="Disordered" evidence="1">
    <location>
        <begin position="40"/>
        <end position="94"/>
    </location>
</feature>
<dbReference type="EMBL" id="JAGXEW010000051">
    <property type="protein sequence ID" value="KAK1151603.1"/>
    <property type="molecule type" value="Genomic_DNA"/>
</dbReference>
<organism evidence="3 4">
    <name type="scientific">Acipenser oxyrinchus oxyrinchus</name>
    <dbReference type="NCBI Taxonomy" id="40147"/>
    <lineage>
        <taxon>Eukaryota</taxon>
        <taxon>Metazoa</taxon>
        <taxon>Chordata</taxon>
        <taxon>Craniata</taxon>
        <taxon>Vertebrata</taxon>
        <taxon>Euteleostomi</taxon>
        <taxon>Actinopterygii</taxon>
        <taxon>Chondrostei</taxon>
        <taxon>Acipenseriformes</taxon>
        <taxon>Acipenseridae</taxon>
        <taxon>Acipenser</taxon>
    </lineage>
</organism>
<comment type="caution">
    <text evidence="3">The sequence shown here is derived from an EMBL/GenBank/DDBJ whole genome shotgun (WGS) entry which is preliminary data.</text>
</comment>
<dbReference type="PANTHER" id="PTHR13502">
    <property type="entry name" value="CDC42 SMALL EFFECTOR PROTEIN HOMOLOG"/>
    <property type="match status" value="1"/>
</dbReference>
<feature type="compositionally biased region" description="Basic and acidic residues" evidence="1">
    <location>
        <begin position="80"/>
        <end position="94"/>
    </location>
</feature>
<proteinExistence type="predicted"/>
<dbReference type="InterPro" id="IPR000095">
    <property type="entry name" value="CRIB_dom"/>
</dbReference>
<sequence length="94" mass="10479">MSDFWHKIGCCVAEKPQPKKKRRRIDRSMIGEPMNFIHLTHLGSGDMSNDGPMPGSPSSPVDRTAIEDPLEKTTTTNRIKSTEKALNEPLDKSS</sequence>
<dbReference type="PANTHER" id="PTHR13502:SF3">
    <property type="entry name" value="CDC42 SMALL EFFECTOR PROTEIN 1"/>
    <property type="match status" value="1"/>
</dbReference>
<dbReference type="GO" id="GO:0005886">
    <property type="term" value="C:plasma membrane"/>
    <property type="evidence" value="ECO:0007669"/>
    <property type="project" value="TreeGrafter"/>
</dbReference>
<dbReference type="AlphaFoldDB" id="A0AAD8CL29"/>
<evidence type="ECO:0000259" key="2">
    <source>
        <dbReference type="PROSITE" id="PS50108"/>
    </source>
</evidence>
<name>A0AAD8CL29_ACIOX</name>
<dbReference type="Proteomes" id="UP001230051">
    <property type="component" value="Unassembled WGS sequence"/>
</dbReference>